<reference evidence="8 9" key="1">
    <citation type="submission" date="2023-01" db="EMBL/GenBank/DDBJ databases">
        <authorList>
            <person name="Whitehead M."/>
        </authorList>
    </citation>
    <scope>NUCLEOTIDE SEQUENCE [LARGE SCALE GENOMIC DNA]</scope>
</reference>
<keyword evidence="3" id="KW-0378">Hydrolase</keyword>
<dbReference type="EC" id="3.6.1.29" evidence="1"/>
<evidence type="ECO:0000259" key="7">
    <source>
        <dbReference type="PROSITE" id="PS51084"/>
    </source>
</evidence>
<evidence type="ECO:0000256" key="4">
    <source>
        <dbReference type="ARBA" id="ARBA00047780"/>
    </source>
</evidence>
<dbReference type="InterPro" id="IPR051884">
    <property type="entry name" value="Bis(5'-adenosyl)-TPase_reg"/>
</dbReference>
<dbReference type="EMBL" id="CARXXK010000003">
    <property type="protein sequence ID" value="CAI6364401.1"/>
    <property type="molecule type" value="Genomic_DNA"/>
</dbReference>
<dbReference type="PANTHER" id="PTHR46243:SF1">
    <property type="entry name" value="BIS(5'-ADENOSYL)-TRIPHOSPHATASE"/>
    <property type="match status" value="1"/>
</dbReference>
<keyword evidence="2" id="KW-0547">Nucleotide-binding</keyword>
<dbReference type="GO" id="GO:0047710">
    <property type="term" value="F:bis(5'-adenosyl)-triphosphatase activity"/>
    <property type="evidence" value="ECO:0007669"/>
    <property type="project" value="UniProtKB-EC"/>
</dbReference>
<evidence type="ECO:0000313" key="9">
    <source>
        <dbReference type="Proteomes" id="UP001160148"/>
    </source>
</evidence>
<gene>
    <name evidence="8" type="ORF">MEUPH1_LOCUS19231</name>
</gene>
<dbReference type="FunFam" id="3.30.428.10:FF:000011">
    <property type="entry name" value="Fragile histidine triad"/>
    <property type="match status" value="1"/>
</dbReference>
<evidence type="ECO:0000256" key="2">
    <source>
        <dbReference type="ARBA" id="ARBA00022741"/>
    </source>
</evidence>
<dbReference type="Pfam" id="PF01230">
    <property type="entry name" value="HIT"/>
    <property type="match status" value="1"/>
</dbReference>
<dbReference type="Gene3D" id="3.60.110.10">
    <property type="entry name" value="Carbon-nitrogen hydrolase"/>
    <property type="match status" value="1"/>
</dbReference>
<dbReference type="Proteomes" id="UP001160148">
    <property type="component" value="Unassembled WGS sequence"/>
</dbReference>
<dbReference type="PROSITE" id="PS51084">
    <property type="entry name" value="HIT_2"/>
    <property type="match status" value="1"/>
</dbReference>
<evidence type="ECO:0000256" key="1">
    <source>
        <dbReference type="ARBA" id="ARBA00012377"/>
    </source>
</evidence>
<keyword evidence="9" id="KW-1185">Reference proteome</keyword>
<dbReference type="PROSITE" id="PS50263">
    <property type="entry name" value="CN_HYDROLASE"/>
    <property type="match status" value="1"/>
</dbReference>
<feature type="domain" description="HIT" evidence="7">
    <location>
        <begin position="166"/>
        <end position="275"/>
    </location>
</feature>
<organism evidence="8 9">
    <name type="scientific">Macrosiphum euphorbiae</name>
    <name type="common">potato aphid</name>
    <dbReference type="NCBI Taxonomy" id="13131"/>
    <lineage>
        <taxon>Eukaryota</taxon>
        <taxon>Metazoa</taxon>
        <taxon>Ecdysozoa</taxon>
        <taxon>Arthropoda</taxon>
        <taxon>Hexapoda</taxon>
        <taxon>Insecta</taxon>
        <taxon>Pterygota</taxon>
        <taxon>Neoptera</taxon>
        <taxon>Paraneoptera</taxon>
        <taxon>Hemiptera</taxon>
        <taxon>Sternorrhyncha</taxon>
        <taxon>Aphidomorpha</taxon>
        <taxon>Aphidoidea</taxon>
        <taxon>Aphididae</taxon>
        <taxon>Macrosiphini</taxon>
        <taxon>Macrosiphum</taxon>
    </lineage>
</organism>
<name>A0AAV0X9K9_9HEMI</name>
<dbReference type="Gene3D" id="3.30.428.10">
    <property type="entry name" value="HIT-like"/>
    <property type="match status" value="1"/>
</dbReference>
<comment type="caution">
    <text evidence="8">The sequence shown here is derived from an EMBL/GenBank/DDBJ whole genome shotgun (WGS) entry which is preliminary data.</text>
</comment>
<dbReference type="PANTHER" id="PTHR46243">
    <property type="entry name" value="BIS(5'-ADENOSYL)-TRIPHOSPHATASE"/>
    <property type="match status" value="1"/>
</dbReference>
<proteinExistence type="predicted"/>
<evidence type="ECO:0000259" key="6">
    <source>
        <dbReference type="PROSITE" id="PS50263"/>
    </source>
</evidence>
<evidence type="ECO:0000313" key="8">
    <source>
        <dbReference type="EMBL" id="CAI6364401.1"/>
    </source>
</evidence>
<dbReference type="AlphaFoldDB" id="A0AAV0X9K9"/>
<accession>A0AAV0X9K9</accession>
<evidence type="ECO:0000256" key="3">
    <source>
        <dbReference type="ARBA" id="ARBA00022801"/>
    </source>
</evidence>
<sequence>MATITCNSTVPGLLSKAIIIVKVNNIDENTIIATGSSNNGYSISREWSRYFNVSISIFLRYRCYHWEILLRARAIETQCYVIAAAQTGIHSSARKSWGHSLVVDSLGTVIAQCSEEPCFVLATIDLSLIKSIRQSMPLECHRRYDIYPKMISSTLCRTKSIEDFNEFKFGSSIVKGLQVFYKTELSLAFTNIKCVLPGRILYEFAPLRAVEKLTGLSNYEVEDLFLAVKKVQKTIEQVQNPNSSSIVIQDGPHAGQTIKNIHVHIIPRKSGDFLVNDDIYRQLQNEKYCTDPMRSYDEMAQEAKLLRSLF</sequence>
<evidence type="ECO:0000256" key="5">
    <source>
        <dbReference type="PROSITE-ProRule" id="PRU00464"/>
    </source>
</evidence>
<dbReference type="InterPro" id="IPR036526">
    <property type="entry name" value="C-N_Hydrolase_sf"/>
</dbReference>
<dbReference type="InterPro" id="IPR036265">
    <property type="entry name" value="HIT-like_sf"/>
</dbReference>
<dbReference type="InterPro" id="IPR011146">
    <property type="entry name" value="HIT-like"/>
</dbReference>
<dbReference type="SUPFAM" id="SSF56317">
    <property type="entry name" value="Carbon-nitrogen hydrolase"/>
    <property type="match status" value="1"/>
</dbReference>
<comment type="caution">
    <text evidence="5">Lacks conserved residue(s) required for the propagation of feature annotation.</text>
</comment>
<dbReference type="InterPro" id="IPR003010">
    <property type="entry name" value="C-N_Hydrolase"/>
</dbReference>
<protein>
    <recommendedName>
        <fullName evidence="1">bis(5'-adenosyl)-triphosphatase</fullName>
        <ecNumber evidence="1">3.6.1.29</ecNumber>
    </recommendedName>
</protein>
<dbReference type="Pfam" id="PF00795">
    <property type="entry name" value="CN_hydrolase"/>
    <property type="match status" value="1"/>
</dbReference>
<dbReference type="GO" id="GO:0000166">
    <property type="term" value="F:nucleotide binding"/>
    <property type="evidence" value="ECO:0007669"/>
    <property type="project" value="UniProtKB-KW"/>
</dbReference>
<feature type="domain" description="CN hydrolase" evidence="6">
    <location>
        <begin position="1"/>
        <end position="126"/>
    </location>
</feature>
<dbReference type="SUPFAM" id="SSF54197">
    <property type="entry name" value="HIT-like"/>
    <property type="match status" value="1"/>
</dbReference>
<comment type="catalytic activity">
    <reaction evidence="4">
        <text>P(1),P(3)-bis(5'-adenosyl) triphosphate + H2O = AMP + ADP + 2 H(+)</text>
        <dbReference type="Rhea" id="RHEA:13893"/>
        <dbReference type="ChEBI" id="CHEBI:15377"/>
        <dbReference type="ChEBI" id="CHEBI:15378"/>
        <dbReference type="ChEBI" id="CHEBI:58529"/>
        <dbReference type="ChEBI" id="CHEBI:456215"/>
        <dbReference type="ChEBI" id="CHEBI:456216"/>
        <dbReference type="EC" id="3.6.1.29"/>
    </reaction>
</comment>